<dbReference type="InterPro" id="IPR044777">
    <property type="entry name" value="SLC17A9-like"/>
</dbReference>
<dbReference type="InterPro" id="IPR020846">
    <property type="entry name" value="MFS_dom"/>
</dbReference>
<dbReference type="GO" id="GO:0015867">
    <property type="term" value="P:ATP transport"/>
    <property type="evidence" value="ECO:0007669"/>
    <property type="project" value="TreeGrafter"/>
</dbReference>
<evidence type="ECO:0000313" key="7">
    <source>
        <dbReference type="Proteomes" id="UP000694866"/>
    </source>
</evidence>
<dbReference type="CTD" id="33650"/>
<protein>
    <submittedName>
        <fullName evidence="8">Solute carrier family 17 member 9</fullName>
    </submittedName>
</protein>
<feature type="domain" description="Major facilitator superfamily (MFS) profile" evidence="6">
    <location>
        <begin position="36"/>
        <end position="434"/>
    </location>
</feature>
<dbReference type="FunFam" id="1.20.1250.20:FF:000059">
    <property type="entry name" value="Solute carrier family 17 member 9"/>
    <property type="match status" value="1"/>
</dbReference>
<feature type="transmembrane region" description="Helical" evidence="5">
    <location>
        <begin position="249"/>
        <end position="269"/>
    </location>
</feature>
<dbReference type="Pfam" id="PF07690">
    <property type="entry name" value="MFS_1"/>
    <property type="match status" value="1"/>
</dbReference>
<accession>A0A9R1TKW6</accession>
<dbReference type="GO" id="GO:0016020">
    <property type="term" value="C:membrane"/>
    <property type="evidence" value="ECO:0007669"/>
    <property type="project" value="UniProtKB-SubCell"/>
</dbReference>
<feature type="transmembrane region" description="Helical" evidence="5">
    <location>
        <begin position="74"/>
        <end position="93"/>
    </location>
</feature>
<gene>
    <name evidence="8" type="primary">MFS18</name>
</gene>
<dbReference type="InterPro" id="IPR011701">
    <property type="entry name" value="MFS"/>
</dbReference>
<comment type="subcellular location">
    <subcellularLocation>
        <location evidence="1">Membrane</location>
        <topology evidence="1">Multi-pass membrane protein</topology>
    </subcellularLocation>
</comment>
<dbReference type="OrthoDB" id="2985014at2759"/>
<feature type="transmembrane region" description="Helical" evidence="5">
    <location>
        <begin position="408"/>
        <end position="429"/>
    </location>
</feature>
<feature type="transmembrane region" description="Helical" evidence="5">
    <location>
        <begin position="168"/>
        <end position="190"/>
    </location>
</feature>
<dbReference type="InterPro" id="IPR050382">
    <property type="entry name" value="MFS_Na/Anion_cotransporter"/>
</dbReference>
<evidence type="ECO:0000256" key="5">
    <source>
        <dbReference type="SAM" id="Phobius"/>
    </source>
</evidence>
<evidence type="ECO:0000256" key="1">
    <source>
        <dbReference type="ARBA" id="ARBA00004141"/>
    </source>
</evidence>
<feature type="transmembrane region" description="Helical" evidence="5">
    <location>
        <begin position="281"/>
        <end position="300"/>
    </location>
</feature>
<keyword evidence="3 5" id="KW-1133">Transmembrane helix</keyword>
<dbReference type="CDD" id="cd17380">
    <property type="entry name" value="MFS_SLC17A9_like"/>
    <property type="match status" value="1"/>
</dbReference>
<dbReference type="KEGG" id="fas:105272261"/>
<dbReference type="SUPFAM" id="SSF103473">
    <property type="entry name" value="MFS general substrate transporter"/>
    <property type="match status" value="1"/>
</dbReference>
<evidence type="ECO:0000256" key="4">
    <source>
        <dbReference type="ARBA" id="ARBA00023136"/>
    </source>
</evidence>
<dbReference type="RefSeq" id="XP_011312604.1">
    <property type="nucleotide sequence ID" value="XM_011314302.1"/>
</dbReference>
<keyword evidence="2 5" id="KW-0812">Transmembrane</keyword>
<evidence type="ECO:0000256" key="3">
    <source>
        <dbReference type="ARBA" id="ARBA00022989"/>
    </source>
</evidence>
<evidence type="ECO:0000259" key="6">
    <source>
        <dbReference type="PROSITE" id="PS50850"/>
    </source>
</evidence>
<dbReference type="GeneID" id="105272261"/>
<evidence type="ECO:0000256" key="2">
    <source>
        <dbReference type="ARBA" id="ARBA00022692"/>
    </source>
</evidence>
<dbReference type="GO" id="GO:0015291">
    <property type="term" value="F:secondary active transmembrane transporter activity"/>
    <property type="evidence" value="ECO:0007669"/>
    <property type="project" value="UniProtKB-ARBA"/>
</dbReference>
<dbReference type="PROSITE" id="PS50850">
    <property type="entry name" value="MFS"/>
    <property type="match status" value="1"/>
</dbReference>
<keyword evidence="4 5" id="KW-0472">Membrane</keyword>
<feature type="transmembrane region" description="Helical" evidence="5">
    <location>
        <begin position="379"/>
        <end position="402"/>
    </location>
</feature>
<name>A0A9R1TKW6_9HYME</name>
<dbReference type="Proteomes" id="UP000694866">
    <property type="component" value="Unplaced"/>
</dbReference>
<dbReference type="AlphaFoldDB" id="A0A9R1TKW6"/>
<feature type="transmembrane region" description="Helical" evidence="5">
    <location>
        <begin position="36"/>
        <end position="54"/>
    </location>
</feature>
<dbReference type="Gene3D" id="1.20.1250.20">
    <property type="entry name" value="MFS general substrate transporter like domains"/>
    <property type="match status" value="2"/>
</dbReference>
<reference evidence="8" key="1">
    <citation type="submission" date="2025-08" db="UniProtKB">
        <authorList>
            <consortium name="RefSeq"/>
        </authorList>
    </citation>
    <scope>IDENTIFICATION</scope>
    <source>
        <strain evidence="8">USDA-PBARC FA_bdor</strain>
        <tissue evidence="8">Whole organism</tissue>
    </source>
</reference>
<organism evidence="7 8">
    <name type="scientific">Fopius arisanus</name>
    <dbReference type="NCBI Taxonomy" id="64838"/>
    <lineage>
        <taxon>Eukaryota</taxon>
        <taxon>Metazoa</taxon>
        <taxon>Ecdysozoa</taxon>
        <taxon>Arthropoda</taxon>
        <taxon>Hexapoda</taxon>
        <taxon>Insecta</taxon>
        <taxon>Pterygota</taxon>
        <taxon>Neoptera</taxon>
        <taxon>Endopterygota</taxon>
        <taxon>Hymenoptera</taxon>
        <taxon>Apocrita</taxon>
        <taxon>Ichneumonoidea</taxon>
        <taxon>Braconidae</taxon>
        <taxon>Opiinae</taxon>
        <taxon>Fopius</taxon>
    </lineage>
</organism>
<sequence>MDIKTSGETDRLTGVNMDAGSEEKNSFWSRRERKRWFISLLCGTCLLYATRTSVPLLMPVISKERKLSKADSGIILSSFFWGYTLTQVASGYISDRIGGQKIMWIAALGWSFTTFTLPNVIEEFSSGDHYVEIIAMARTITGAFQGMHFPSVISLTSQHLDESERASFFGLLTSGSALGTLLTGSLGSYLLVKFSWAVVFQVLGSLGLLWTLLLYYQTLNAQRRRTTSRNSRESSKSLPWRELWSKSPFWSCVFAHACQNNCFFVLLSWMPTYFHDTFPDVPSWVMNMVPWLSLFPCTFLGKILSERLITAGYTVTATRKIVETICFVTQAVNLLILATVETFQSAMLCLMFIIGGTGFHNTAIAVNPSDLAPKHSGSVFGLMNSVGAVPGFLGVYLAGYILHMTHSWAAVFVLTAFIDILGCAVYLTFGSGQAII</sequence>
<evidence type="ECO:0000313" key="8">
    <source>
        <dbReference type="RefSeq" id="XP_011312604.1"/>
    </source>
</evidence>
<dbReference type="PANTHER" id="PTHR11662:SF279">
    <property type="entry name" value="VOLTAGE-GATED PURINE NUCLEOTIDE UNIPORTER SLC17A9"/>
    <property type="match status" value="1"/>
</dbReference>
<dbReference type="PANTHER" id="PTHR11662">
    <property type="entry name" value="SOLUTE CARRIER FAMILY 17"/>
    <property type="match status" value="1"/>
</dbReference>
<proteinExistence type="predicted"/>
<keyword evidence="7" id="KW-1185">Reference proteome</keyword>
<feature type="transmembrane region" description="Helical" evidence="5">
    <location>
        <begin position="196"/>
        <end position="216"/>
    </location>
</feature>
<dbReference type="InterPro" id="IPR036259">
    <property type="entry name" value="MFS_trans_sf"/>
</dbReference>